<proteinExistence type="predicted"/>
<dbReference type="InterPro" id="IPR025250">
    <property type="entry name" value="DUF4199"/>
</dbReference>
<evidence type="ECO:0000256" key="1">
    <source>
        <dbReference type="SAM" id="Phobius"/>
    </source>
</evidence>
<dbReference type="Proteomes" id="UP000260644">
    <property type="component" value="Unassembled WGS sequence"/>
</dbReference>
<gene>
    <name evidence="2" type="ORF">DVR12_01585</name>
</gene>
<organism evidence="2 3">
    <name type="scientific">Chitinophaga silvatica</name>
    <dbReference type="NCBI Taxonomy" id="2282649"/>
    <lineage>
        <taxon>Bacteria</taxon>
        <taxon>Pseudomonadati</taxon>
        <taxon>Bacteroidota</taxon>
        <taxon>Chitinophagia</taxon>
        <taxon>Chitinophagales</taxon>
        <taxon>Chitinophagaceae</taxon>
        <taxon>Chitinophaga</taxon>
    </lineage>
</organism>
<sequence length="176" mass="20411">MQENRNPGIKWGLIAGVVMVLWHVIEWKMGLSYFFSYKLRLITLVIWAVLALLAGLEARKQQQGFIGFKAAIKPIFTTYVISYLFVAIFIYILYTVIEPSLQEASKQYLMKDTEWLLKWMKAPKAEIDKQLKDIQTGDYSISIKSTVLDYLKNLIKFFVWAVILALIVRKKAPQGR</sequence>
<dbReference type="RefSeq" id="WP_116973697.1">
    <property type="nucleotide sequence ID" value="NZ_QPMM01000001.1"/>
</dbReference>
<protein>
    <submittedName>
        <fullName evidence="2">DUF4199 domain-containing protein</fullName>
    </submittedName>
</protein>
<accession>A0A3E1YGK9</accession>
<comment type="caution">
    <text evidence="2">The sequence shown here is derived from an EMBL/GenBank/DDBJ whole genome shotgun (WGS) entry which is preliminary data.</text>
</comment>
<keyword evidence="1" id="KW-0812">Transmembrane</keyword>
<keyword evidence="3" id="KW-1185">Reference proteome</keyword>
<evidence type="ECO:0000313" key="2">
    <source>
        <dbReference type="EMBL" id="RFS26506.1"/>
    </source>
</evidence>
<keyword evidence="1" id="KW-0472">Membrane</keyword>
<keyword evidence="1" id="KW-1133">Transmembrane helix</keyword>
<name>A0A3E1YGK9_9BACT</name>
<reference evidence="2 3" key="1">
    <citation type="submission" date="2018-07" db="EMBL/GenBank/DDBJ databases">
        <title>Chitinophaga K2CV101002-2 sp. nov., isolated from a monsoon evergreen broad-leaved forest soil.</title>
        <authorList>
            <person name="Lv Y."/>
        </authorList>
    </citation>
    <scope>NUCLEOTIDE SEQUENCE [LARGE SCALE GENOMIC DNA]</scope>
    <source>
        <strain evidence="2 3">GDMCC 1.1288</strain>
    </source>
</reference>
<evidence type="ECO:0000313" key="3">
    <source>
        <dbReference type="Proteomes" id="UP000260644"/>
    </source>
</evidence>
<feature type="transmembrane region" description="Helical" evidence="1">
    <location>
        <begin position="37"/>
        <end position="56"/>
    </location>
</feature>
<feature type="transmembrane region" description="Helical" evidence="1">
    <location>
        <begin position="76"/>
        <end position="97"/>
    </location>
</feature>
<feature type="transmembrane region" description="Helical" evidence="1">
    <location>
        <begin position="7"/>
        <end position="25"/>
    </location>
</feature>
<feature type="transmembrane region" description="Helical" evidence="1">
    <location>
        <begin position="150"/>
        <end position="168"/>
    </location>
</feature>
<dbReference type="AlphaFoldDB" id="A0A3E1YGK9"/>
<dbReference type="Pfam" id="PF13858">
    <property type="entry name" value="DUF4199"/>
    <property type="match status" value="1"/>
</dbReference>
<dbReference type="EMBL" id="QPMM01000001">
    <property type="protein sequence ID" value="RFS26506.1"/>
    <property type="molecule type" value="Genomic_DNA"/>
</dbReference>
<dbReference type="OrthoDB" id="660361at2"/>